<dbReference type="InterPro" id="IPR050553">
    <property type="entry name" value="Thioredoxin_ResA/DsbE_sf"/>
</dbReference>
<keyword evidence="1" id="KW-0812">Transmembrane</keyword>
<reference evidence="4" key="1">
    <citation type="journal article" date="2019" name="Int. J. Syst. Evol. Microbiol.">
        <title>The Global Catalogue of Microorganisms (GCM) 10K type strain sequencing project: providing services to taxonomists for standard genome sequencing and annotation.</title>
        <authorList>
            <consortium name="The Broad Institute Genomics Platform"/>
            <consortium name="The Broad Institute Genome Sequencing Center for Infectious Disease"/>
            <person name="Wu L."/>
            <person name="Ma J."/>
        </authorList>
    </citation>
    <scope>NUCLEOTIDE SEQUENCE [LARGE SCALE GENOMIC DNA]</scope>
    <source>
        <strain evidence="4">TBRC 7912</strain>
    </source>
</reference>
<comment type="caution">
    <text evidence="3">The sequence shown here is derived from an EMBL/GenBank/DDBJ whole genome shotgun (WGS) entry which is preliminary data.</text>
</comment>
<dbReference type="Gene3D" id="3.40.30.10">
    <property type="entry name" value="Glutaredoxin"/>
    <property type="match status" value="1"/>
</dbReference>
<dbReference type="RefSeq" id="WP_352016328.1">
    <property type="nucleotide sequence ID" value="NZ_JBHSBC010000024.1"/>
</dbReference>
<protein>
    <submittedName>
        <fullName evidence="3">TlpA family protein disulfide reductase</fullName>
    </submittedName>
</protein>
<keyword evidence="1" id="KW-1133">Transmembrane helix</keyword>
<dbReference type="PANTHER" id="PTHR42852">
    <property type="entry name" value="THIOL:DISULFIDE INTERCHANGE PROTEIN DSBE"/>
    <property type="match status" value="1"/>
</dbReference>
<proteinExistence type="predicted"/>
<gene>
    <name evidence="3" type="ORF">ACFOYY_24570</name>
</gene>
<dbReference type="PROSITE" id="PS51352">
    <property type="entry name" value="THIOREDOXIN_2"/>
    <property type="match status" value="1"/>
</dbReference>
<sequence length="185" mass="19731">MDAVLIAAVVVVGFLGLLNLLLSLAVLRRLRDHEAKWARAGLDRLVERRSSPESGYRVADFEATALDGATVSLRDLRTPLFTGFFSTGCPSCREEVPRFVEYAAAMPGGPERKLVVVSGTLEQGADIIDAVGRVARVVVEPQDGPVTGAFGVQGSPTFVLLDRDGTVRTSAVSVRELASPQVPAR</sequence>
<dbReference type="Proteomes" id="UP001595698">
    <property type="component" value="Unassembled WGS sequence"/>
</dbReference>
<dbReference type="SUPFAM" id="SSF52833">
    <property type="entry name" value="Thioredoxin-like"/>
    <property type="match status" value="1"/>
</dbReference>
<dbReference type="InterPro" id="IPR036249">
    <property type="entry name" value="Thioredoxin-like_sf"/>
</dbReference>
<dbReference type="InterPro" id="IPR013766">
    <property type="entry name" value="Thioredoxin_domain"/>
</dbReference>
<feature type="transmembrane region" description="Helical" evidence="1">
    <location>
        <begin position="6"/>
        <end position="27"/>
    </location>
</feature>
<dbReference type="CDD" id="cd02966">
    <property type="entry name" value="TlpA_like_family"/>
    <property type="match status" value="1"/>
</dbReference>
<dbReference type="EMBL" id="JBHSBC010000024">
    <property type="protein sequence ID" value="MFC3983326.1"/>
    <property type="molecule type" value="Genomic_DNA"/>
</dbReference>
<evidence type="ECO:0000313" key="4">
    <source>
        <dbReference type="Proteomes" id="UP001595698"/>
    </source>
</evidence>
<accession>A0ABV8F496</accession>
<feature type="domain" description="Thioredoxin" evidence="2">
    <location>
        <begin position="52"/>
        <end position="185"/>
    </location>
</feature>
<evidence type="ECO:0000259" key="2">
    <source>
        <dbReference type="PROSITE" id="PS51352"/>
    </source>
</evidence>
<keyword evidence="4" id="KW-1185">Reference proteome</keyword>
<name>A0ABV8F496_9ACTN</name>
<organism evidence="3 4">
    <name type="scientific">Streptosporangium jomthongense</name>
    <dbReference type="NCBI Taxonomy" id="1193683"/>
    <lineage>
        <taxon>Bacteria</taxon>
        <taxon>Bacillati</taxon>
        <taxon>Actinomycetota</taxon>
        <taxon>Actinomycetes</taxon>
        <taxon>Streptosporangiales</taxon>
        <taxon>Streptosporangiaceae</taxon>
        <taxon>Streptosporangium</taxon>
    </lineage>
</organism>
<dbReference type="InterPro" id="IPR013740">
    <property type="entry name" value="Redoxin"/>
</dbReference>
<dbReference type="PANTHER" id="PTHR42852:SF17">
    <property type="entry name" value="THIOREDOXIN-LIKE PROTEIN HI_1115"/>
    <property type="match status" value="1"/>
</dbReference>
<evidence type="ECO:0000256" key="1">
    <source>
        <dbReference type="SAM" id="Phobius"/>
    </source>
</evidence>
<keyword evidence="1" id="KW-0472">Membrane</keyword>
<dbReference type="Pfam" id="PF08534">
    <property type="entry name" value="Redoxin"/>
    <property type="match status" value="1"/>
</dbReference>
<evidence type="ECO:0000313" key="3">
    <source>
        <dbReference type="EMBL" id="MFC3983326.1"/>
    </source>
</evidence>